<evidence type="ECO:0000256" key="1">
    <source>
        <dbReference type="SAM" id="MobiDB-lite"/>
    </source>
</evidence>
<evidence type="ECO:0000313" key="4">
    <source>
        <dbReference type="Proteomes" id="UP000756921"/>
    </source>
</evidence>
<name>A0A9P6GHT3_9PLEO</name>
<protein>
    <recommendedName>
        <fullName evidence="2">DUF1989 domain-containing protein</fullName>
    </recommendedName>
</protein>
<reference evidence="3" key="1">
    <citation type="journal article" date="2020" name="Mol. Plant Microbe Interact.">
        <title>Genome Sequence of the Biocontrol Agent Coniothyrium minitans strain Conio (IMI 134523).</title>
        <authorList>
            <person name="Patel D."/>
            <person name="Shittu T.A."/>
            <person name="Baroncelli R."/>
            <person name="Muthumeenakshi S."/>
            <person name="Osborne T.H."/>
            <person name="Janganan T.K."/>
            <person name="Sreenivasaprasad S."/>
        </authorList>
    </citation>
    <scope>NUCLEOTIDE SEQUENCE</scope>
    <source>
        <strain evidence="3">Conio</strain>
    </source>
</reference>
<organism evidence="3 4">
    <name type="scientific">Paraphaeosphaeria minitans</name>
    <dbReference type="NCBI Taxonomy" id="565426"/>
    <lineage>
        <taxon>Eukaryota</taxon>
        <taxon>Fungi</taxon>
        <taxon>Dikarya</taxon>
        <taxon>Ascomycota</taxon>
        <taxon>Pezizomycotina</taxon>
        <taxon>Dothideomycetes</taxon>
        <taxon>Pleosporomycetidae</taxon>
        <taxon>Pleosporales</taxon>
        <taxon>Massarineae</taxon>
        <taxon>Didymosphaeriaceae</taxon>
        <taxon>Paraphaeosphaeria</taxon>
    </lineage>
</organism>
<keyword evidence="4" id="KW-1185">Reference proteome</keyword>
<dbReference type="InterPro" id="IPR018959">
    <property type="entry name" value="DUF1989"/>
</dbReference>
<evidence type="ECO:0000313" key="3">
    <source>
        <dbReference type="EMBL" id="KAF9734660.1"/>
    </source>
</evidence>
<proteinExistence type="predicted"/>
<dbReference type="AlphaFoldDB" id="A0A9P6GHT3"/>
<gene>
    <name evidence="3" type="ORF">PMIN01_07563</name>
</gene>
<accession>A0A9P6GHT3</accession>
<feature type="domain" description="DUF1989" evidence="2">
    <location>
        <begin position="124"/>
        <end position="212"/>
    </location>
</feature>
<comment type="caution">
    <text evidence="3">The sequence shown here is derived from an EMBL/GenBank/DDBJ whole genome shotgun (WGS) entry which is preliminary data.</text>
</comment>
<dbReference type="Proteomes" id="UP000756921">
    <property type="component" value="Unassembled WGS sequence"/>
</dbReference>
<dbReference type="PANTHER" id="PTHR31527:SF0">
    <property type="entry name" value="RE64534P"/>
    <property type="match status" value="1"/>
</dbReference>
<dbReference type="PANTHER" id="PTHR31527">
    <property type="entry name" value="RE64534P"/>
    <property type="match status" value="1"/>
</dbReference>
<feature type="region of interest" description="Disordered" evidence="1">
    <location>
        <begin position="1"/>
        <end position="36"/>
    </location>
</feature>
<dbReference type="OrthoDB" id="504708at2759"/>
<evidence type="ECO:0000259" key="2">
    <source>
        <dbReference type="Pfam" id="PF09347"/>
    </source>
</evidence>
<dbReference type="Pfam" id="PF09347">
    <property type="entry name" value="DUF1989"/>
    <property type="match status" value="1"/>
</dbReference>
<dbReference type="EMBL" id="WJXW01000007">
    <property type="protein sequence ID" value="KAF9734660.1"/>
    <property type="molecule type" value="Genomic_DNA"/>
</dbReference>
<sequence>MGNNHSKHGVDPQAQSQPVNQEPPKLWGHFQKKKKKKNSVAPVWVDYITKEPQPIPDAGSVAVPMHKGESIRIINTQGDQVVATWALAYRYDHIPAARAEAAVLYPKNTSQVLRLFPKLANKAAGAPLEYMSMSHTQSTLDRWTPIVSDTLVDQKRAPILKLVEDTSSGLHDTLTPACDRWLYAEMGVYSHHGSCFDNYWDALFKLQASRKQKQSKENEAQNNWVKDQGLEVLVNDLCSNSNVFPVSLYLFSDGSQTREFVRLEAMRDMVIVLSVCLRNVPRLNDASMEKSFVVFYEVLPKGRGEQSSGQSG</sequence>